<name>A0A415TYG2_9FIRM</name>
<dbReference type="AlphaFoldDB" id="A0A415TYG2"/>
<reference evidence="1 2" key="1">
    <citation type="submission" date="2018-08" db="EMBL/GenBank/DDBJ databases">
        <title>A genome reference for cultivated species of the human gut microbiota.</title>
        <authorList>
            <person name="Zou Y."/>
            <person name="Xue W."/>
            <person name="Luo G."/>
        </authorList>
    </citation>
    <scope>NUCLEOTIDE SEQUENCE [LARGE SCALE GENOMIC DNA]</scope>
    <source>
        <strain evidence="1 2">AF31-21AC</strain>
    </source>
</reference>
<gene>
    <name evidence="1" type="ORF">DWZ31_04860</name>
</gene>
<organism evidence="1 2">
    <name type="scientific">Roseburia intestinalis</name>
    <dbReference type="NCBI Taxonomy" id="166486"/>
    <lineage>
        <taxon>Bacteria</taxon>
        <taxon>Bacillati</taxon>
        <taxon>Bacillota</taxon>
        <taxon>Clostridia</taxon>
        <taxon>Lachnospirales</taxon>
        <taxon>Lachnospiraceae</taxon>
        <taxon>Roseburia</taxon>
    </lineage>
</organism>
<evidence type="ECO:0000313" key="2">
    <source>
        <dbReference type="Proteomes" id="UP000283586"/>
    </source>
</evidence>
<proteinExistence type="predicted"/>
<protein>
    <submittedName>
        <fullName evidence="1">Uncharacterized protein</fullName>
    </submittedName>
</protein>
<accession>A0A415TYG2</accession>
<comment type="caution">
    <text evidence="1">The sequence shown here is derived from an EMBL/GenBank/DDBJ whole genome shotgun (WGS) entry which is preliminary data.</text>
</comment>
<sequence>MANVLHAENPKDVEDDWIAAYQLKKGDFDIADVNKELVRQIPSAMQMGKVYQRLIVDTALWNENYVDGICRVYNNDICDIIDNYNCSAYYEPSYIIARAYQNGGF</sequence>
<evidence type="ECO:0000313" key="1">
    <source>
        <dbReference type="EMBL" id="RHN10947.1"/>
    </source>
</evidence>
<dbReference type="EMBL" id="QRQN01000004">
    <property type="protein sequence ID" value="RHN10947.1"/>
    <property type="molecule type" value="Genomic_DNA"/>
</dbReference>
<dbReference type="Proteomes" id="UP000283586">
    <property type="component" value="Unassembled WGS sequence"/>
</dbReference>